<reference evidence="6 7" key="1">
    <citation type="submission" date="2018-03" db="EMBL/GenBank/DDBJ databases">
        <title>Genomic Encyclopedia of Archaeal and Bacterial Type Strains, Phase II (KMG-II): from individual species to whole genera.</title>
        <authorList>
            <person name="Goeker M."/>
        </authorList>
    </citation>
    <scope>NUCLEOTIDE SEQUENCE [LARGE SCALE GENOMIC DNA]</scope>
    <source>
        <strain evidence="6 7">DSM 28229</strain>
    </source>
</reference>
<dbReference type="Pfam" id="PF13564">
    <property type="entry name" value="DoxX_2"/>
    <property type="match status" value="1"/>
</dbReference>
<comment type="caution">
    <text evidence="6">The sequence shown here is derived from an EMBL/GenBank/DDBJ whole genome shotgun (WGS) entry which is preliminary data.</text>
</comment>
<dbReference type="EMBL" id="QGDO01000005">
    <property type="protein sequence ID" value="PWJ40090.1"/>
    <property type="molecule type" value="Genomic_DNA"/>
</dbReference>
<evidence type="ECO:0000256" key="1">
    <source>
        <dbReference type="ARBA" id="ARBA00004141"/>
    </source>
</evidence>
<name>A0A315Z8R9_SEDFL</name>
<protein>
    <submittedName>
        <fullName evidence="6">DoxX-like protein</fullName>
    </submittedName>
</protein>
<dbReference type="AlphaFoldDB" id="A0A315Z8R9"/>
<dbReference type="InterPro" id="IPR016944">
    <property type="entry name" value="UCP030066"/>
</dbReference>
<comment type="subcellular location">
    <subcellularLocation>
        <location evidence="1">Membrane</location>
        <topology evidence="1">Multi-pass membrane protein</topology>
    </subcellularLocation>
</comment>
<evidence type="ECO:0000256" key="5">
    <source>
        <dbReference type="SAM" id="Phobius"/>
    </source>
</evidence>
<dbReference type="Proteomes" id="UP000245535">
    <property type="component" value="Unassembled WGS sequence"/>
</dbReference>
<dbReference type="OrthoDB" id="7960583at2"/>
<feature type="transmembrane region" description="Helical" evidence="5">
    <location>
        <begin position="72"/>
        <end position="91"/>
    </location>
</feature>
<evidence type="ECO:0000256" key="4">
    <source>
        <dbReference type="ARBA" id="ARBA00023136"/>
    </source>
</evidence>
<keyword evidence="3 5" id="KW-1133">Transmembrane helix</keyword>
<evidence type="ECO:0000313" key="6">
    <source>
        <dbReference type="EMBL" id="PWJ40090.1"/>
    </source>
</evidence>
<evidence type="ECO:0000313" key="7">
    <source>
        <dbReference type="Proteomes" id="UP000245535"/>
    </source>
</evidence>
<evidence type="ECO:0000256" key="2">
    <source>
        <dbReference type="ARBA" id="ARBA00022692"/>
    </source>
</evidence>
<gene>
    <name evidence="6" type="ORF">BC781_105153</name>
</gene>
<proteinExistence type="predicted"/>
<feature type="transmembrane region" description="Helical" evidence="5">
    <location>
        <begin position="7"/>
        <end position="28"/>
    </location>
</feature>
<dbReference type="RefSeq" id="WP_109620508.1">
    <property type="nucleotide sequence ID" value="NZ_QGDO01000005.1"/>
</dbReference>
<keyword evidence="2 5" id="KW-0812">Transmembrane</keyword>
<dbReference type="GO" id="GO:0016020">
    <property type="term" value="C:membrane"/>
    <property type="evidence" value="ECO:0007669"/>
    <property type="project" value="UniProtKB-SubCell"/>
</dbReference>
<organism evidence="6 7">
    <name type="scientific">Sediminitomix flava</name>
    <dbReference type="NCBI Taxonomy" id="379075"/>
    <lineage>
        <taxon>Bacteria</taxon>
        <taxon>Pseudomonadati</taxon>
        <taxon>Bacteroidota</taxon>
        <taxon>Cytophagia</taxon>
        <taxon>Cytophagales</taxon>
        <taxon>Flammeovirgaceae</taxon>
        <taxon>Sediminitomix</taxon>
    </lineage>
</organism>
<keyword evidence="4 5" id="KW-0472">Membrane</keyword>
<feature type="transmembrane region" description="Helical" evidence="5">
    <location>
        <begin position="97"/>
        <end position="117"/>
    </location>
</feature>
<feature type="transmembrane region" description="Helical" evidence="5">
    <location>
        <begin position="40"/>
        <end position="60"/>
    </location>
</feature>
<dbReference type="InterPro" id="IPR032808">
    <property type="entry name" value="DoxX"/>
</dbReference>
<keyword evidence="7" id="KW-1185">Reference proteome</keyword>
<accession>A0A315Z8R9</accession>
<evidence type="ECO:0000256" key="3">
    <source>
        <dbReference type="ARBA" id="ARBA00022989"/>
    </source>
</evidence>
<dbReference type="PIRSF" id="PIRSF030066">
    <property type="entry name" value="UCP030066"/>
    <property type="match status" value="1"/>
</dbReference>
<sequence length="130" mass="14216">MKAKKIGYYVSTGLLTALMLMSAGMYIFNNAEITKAFESFGFPTYIIYPLAAAKILGLVAIWTKLSTTLKEWAYAGFFFNFTLAAAAHIMIGDGEQGGAIVALILLFTSYFLDRAVFGKSEVKKELESVA</sequence>